<keyword evidence="4 8" id="KW-0812">Transmembrane</keyword>
<dbReference type="PANTHER" id="PTHR48022:SF3">
    <property type="entry name" value="HEXOSE TRANSPORTER PROTEIN (AFU_ORTHOLOGUE AFUA_8G04480)-RELATED"/>
    <property type="match status" value="1"/>
</dbReference>
<feature type="transmembrane region" description="Helical" evidence="8">
    <location>
        <begin position="352"/>
        <end position="374"/>
    </location>
</feature>
<proteinExistence type="inferred from homology"/>
<gene>
    <name evidence="10" type="ORF">Z518_10788</name>
</gene>
<evidence type="ECO:0000256" key="8">
    <source>
        <dbReference type="SAM" id="Phobius"/>
    </source>
</evidence>
<dbReference type="HOGENOM" id="CLU_001265_30_13_1"/>
<keyword evidence="11" id="KW-1185">Reference proteome</keyword>
<comment type="similarity">
    <text evidence="2 7">Belongs to the major facilitator superfamily. Sugar transporter (TC 2.A.1.1) family.</text>
</comment>
<evidence type="ECO:0000256" key="5">
    <source>
        <dbReference type="ARBA" id="ARBA00022989"/>
    </source>
</evidence>
<evidence type="ECO:0000256" key="3">
    <source>
        <dbReference type="ARBA" id="ARBA00022448"/>
    </source>
</evidence>
<evidence type="ECO:0000256" key="1">
    <source>
        <dbReference type="ARBA" id="ARBA00004141"/>
    </source>
</evidence>
<dbReference type="SUPFAM" id="SSF103473">
    <property type="entry name" value="MFS general substrate transporter"/>
    <property type="match status" value="1"/>
</dbReference>
<keyword evidence="6 8" id="KW-0472">Membrane</keyword>
<dbReference type="Pfam" id="PF00083">
    <property type="entry name" value="Sugar_tr"/>
    <property type="match status" value="1"/>
</dbReference>
<protein>
    <recommendedName>
        <fullName evidence="9">Major facilitator superfamily (MFS) profile domain-containing protein</fullName>
    </recommendedName>
</protein>
<dbReference type="FunFam" id="1.20.1250.20:FF:000117">
    <property type="entry name" value="MFS hexose transporter"/>
    <property type="match status" value="1"/>
</dbReference>
<feature type="transmembrane region" description="Helical" evidence="8">
    <location>
        <begin position="327"/>
        <end position="345"/>
    </location>
</feature>
<feature type="transmembrane region" description="Helical" evidence="8">
    <location>
        <begin position="386"/>
        <end position="406"/>
    </location>
</feature>
<sequence length="517" mass="57339">MVNDQDIVGEALAKVLPHYEKAWFKIPHLLKLNLILLVPLLSSAVAGYDGSMMNGLQATSSWKSYFNHPSGSVLGVINAAQSIGSVVILPIVGTLSDKLGRRWTLFTGIITIIVASIIQAASVNYAMFVVSRIIVGCGGMLVTQPSPMLISELCFPTHRGKYTSLFWTCYYFGAILAAWSTYGTQKHIGNSDWAWRAPSILQAAYPLIQLCFFWFVPESPRWFIANGKPAEARRILARYHTGGDSNHELIEFEMAEISQAIEAEREAASTKWSSLVSTSGNRRRTFIVVCVGAFAQWNGVAVVSYYLTLVLDTVGIKDPDTQVLINGLLQIFNFWAAASAAFLVDRLGRRTLFNWSGIGMLISFVIWTACSAVFDEQGNKGAGISVVAFIFIYFFHYDICYTPLLFGYSTEILPYSLRAKGLTAEMLSIYGSLVILAFVNPIALDNIGWHYYIVFCVILVFIVVITWFFFPETKGHSLEEIAEIFDGERPRPMVDSLVAEKQENSGGAIDVEHVTKV</sequence>
<keyword evidence="3 7" id="KW-0813">Transport</keyword>
<dbReference type="EMBL" id="KN847484">
    <property type="protein sequence ID" value="KIW99860.1"/>
    <property type="molecule type" value="Genomic_DNA"/>
</dbReference>
<dbReference type="RefSeq" id="XP_013267073.1">
    <property type="nucleotide sequence ID" value="XM_013411619.1"/>
</dbReference>
<dbReference type="OrthoDB" id="6133115at2759"/>
<dbReference type="GeneID" id="25298859"/>
<dbReference type="InterPro" id="IPR050360">
    <property type="entry name" value="MFS_Sugar_Transporters"/>
</dbReference>
<dbReference type="PANTHER" id="PTHR48022">
    <property type="entry name" value="PLASTIDIC GLUCOSE TRANSPORTER 4"/>
    <property type="match status" value="1"/>
</dbReference>
<feature type="transmembrane region" description="Helical" evidence="8">
    <location>
        <begin position="29"/>
        <end position="48"/>
    </location>
</feature>
<feature type="transmembrane region" description="Helical" evidence="8">
    <location>
        <begin position="194"/>
        <end position="216"/>
    </location>
</feature>
<keyword evidence="5 8" id="KW-1133">Transmembrane helix</keyword>
<feature type="transmembrane region" description="Helical" evidence="8">
    <location>
        <begin position="164"/>
        <end position="182"/>
    </location>
</feature>
<feature type="transmembrane region" description="Helical" evidence="8">
    <location>
        <begin position="103"/>
        <end position="119"/>
    </location>
</feature>
<evidence type="ECO:0000313" key="11">
    <source>
        <dbReference type="Proteomes" id="UP000053617"/>
    </source>
</evidence>
<name>A0A0D2I9C1_9EURO</name>
<evidence type="ECO:0000259" key="9">
    <source>
        <dbReference type="PROSITE" id="PS50850"/>
    </source>
</evidence>
<dbReference type="InterPro" id="IPR020846">
    <property type="entry name" value="MFS_dom"/>
</dbReference>
<dbReference type="PROSITE" id="PS50850">
    <property type="entry name" value="MFS"/>
    <property type="match status" value="1"/>
</dbReference>
<evidence type="ECO:0000256" key="2">
    <source>
        <dbReference type="ARBA" id="ARBA00010992"/>
    </source>
</evidence>
<reference evidence="10 11" key="1">
    <citation type="submission" date="2015-01" db="EMBL/GenBank/DDBJ databases">
        <title>The Genome Sequence of Rhinocladiella mackenzie CBS 650.93.</title>
        <authorList>
            <consortium name="The Broad Institute Genomics Platform"/>
            <person name="Cuomo C."/>
            <person name="de Hoog S."/>
            <person name="Gorbushina A."/>
            <person name="Stielow B."/>
            <person name="Teixiera M."/>
            <person name="Abouelleil A."/>
            <person name="Chapman S.B."/>
            <person name="Priest M."/>
            <person name="Young S.K."/>
            <person name="Wortman J."/>
            <person name="Nusbaum C."/>
            <person name="Birren B."/>
        </authorList>
    </citation>
    <scope>NUCLEOTIDE SEQUENCE [LARGE SCALE GENOMIC DNA]</scope>
    <source>
        <strain evidence="10 11">CBS 650.93</strain>
    </source>
</reference>
<dbReference type="VEuPathDB" id="FungiDB:Z518_10788"/>
<accession>A0A0D2I9C1</accession>
<dbReference type="InterPro" id="IPR036259">
    <property type="entry name" value="MFS_trans_sf"/>
</dbReference>
<feature type="transmembrane region" description="Helical" evidence="8">
    <location>
        <begin position="68"/>
        <end position="91"/>
    </location>
</feature>
<feature type="transmembrane region" description="Helical" evidence="8">
    <location>
        <begin position="286"/>
        <end position="307"/>
    </location>
</feature>
<dbReference type="GO" id="GO:0016020">
    <property type="term" value="C:membrane"/>
    <property type="evidence" value="ECO:0007669"/>
    <property type="project" value="UniProtKB-SubCell"/>
</dbReference>
<dbReference type="NCBIfam" id="TIGR00879">
    <property type="entry name" value="SP"/>
    <property type="match status" value="1"/>
</dbReference>
<evidence type="ECO:0000256" key="4">
    <source>
        <dbReference type="ARBA" id="ARBA00022692"/>
    </source>
</evidence>
<dbReference type="PROSITE" id="PS00216">
    <property type="entry name" value="SUGAR_TRANSPORT_1"/>
    <property type="match status" value="2"/>
</dbReference>
<dbReference type="InterPro" id="IPR005828">
    <property type="entry name" value="MFS_sugar_transport-like"/>
</dbReference>
<dbReference type="AlphaFoldDB" id="A0A0D2I9C1"/>
<evidence type="ECO:0000256" key="7">
    <source>
        <dbReference type="RuleBase" id="RU003346"/>
    </source>
</evidence>
<feature type="domain" description="Major facilitator superfamily (MFS) profile" evidence="9">
    <location>
        <begin position="35"/>
        <end position="474"/>
    </location>
</feature>
<dbReference type="GO" id="GO:0005351">
    <property type="term" value="F:carbohydrate:proton symporter activity"/>
    <property type="evidence" value="ECO:0007669"/>
    <property type="project" value="TreeGrafter"/>
</dbReference>
<feature type="transmembrane region" description="Helical" evidence="8">
    <location>
        <begin position="427"/>
        <end position="443"/>
    </location>
</feature>
<dbReference type="Gene3D" id="1.20.1250.20">
    <property type="entry name" value="MFS general substrate transporter like domains"/>
    <property type="match status" value="1"/>
</dbReference>
<dbReference type="InterPro" id="IPR005829">
    <property type="entry name" value="Sugar_transporter_CS"/>
</dbReference>
<feature type="transmembrane region" description="Helical" evidence="8">
    <location>
        <begin position="449"/>
        <end position="470"/>
    </location>
</feature>
<evidence type="ECO:0000256" key="6">
    <source>
        <dbReference type="ARBA" id="ARBA00023136"/>
    </source>
</evidence>
<dbReference type="Proteomes" id="UP000053617">
    <property type="component" value="Unassembled WGS sequence"/>
</dbReference>
<comment type="subcellular location">
    <subcellularLocation>
        <location evidence="1">Membrane</location>
        <topology evidence="1">Multi-pass membrane protein</topology>
    </subcellularLocation>
</comment>
<dbReference type="InterPro" id="IPR003663">
    <property type="entry name" value="Sugar/inositol_transpt"/>
</dbReference>
<organism evidence="10 11">
    <name type="scientific">Rhinocladiella mackenziei CBS 650.93</name>
    <dbReference type="NCBI Taxonomy" id="1442369"/>
    <lineage>
        <taxon>Eukaryota</taxon>
        <taxon>Fungi</taxon>
        <taxon>Dikarya</taxon>
        <taxon>Ascomycota</taxon>
        <taxon>Pezizomycotina</taxon>
        <taxon>Eurotiomycetes</taxon>
        <taxon>Chaetothyriomycetidae</taxon>
        <taxon>Chaetothyriales</taxon>
        <taxon>Herpotrichiellaceae</taxon>
        <taxon>Rhinocladiella</taxon>
    </lineage>
</organism>
<evidence type="ECO:0000313" key="10">
    <source>
        <dbReference type="EMBL" id="KIW99860.1"/>
    </source>
</evidence>